<keyword evidence="3" id="KW-0238">DNA-binding</keyword>
<feature type="domain" description="HTH luxR-type" evidence="6">
    <location>
        <begin position="151"/>
        <end position="216"/>
    </location>
</feature>
<dbReference type="Pfam" id="PF00072">
    <property type="entry name" value="Response_reg"/>
    <property type="match status" value="1"/>
</dbReference>
<dbReference type="SUPFAM" id="SSF52172">
    <property type="entry name" value="CheY-like"/>
    <property type="match status" value="1"/>
</dbReference>
<keyword evidence="1 5" id="KW-0597">Phosphoprotein</keyword>
<gene>
    <name evidence="8" type="ORF">CEE60_13685</name>
    <name evidence="9" type="ORF">E5352_11920</name>
</gene>
<dbReference type="EMBL" id="SRYW01000009">
    <property type="protein sequence ID" value="TGY33639.1"/>
    <property type="molecule type" value="Genomic_DNA"/>
</dbReference>
<dbReference type="InterPro" id="IPR011006">
    <property type="entry name" value="CheY-like_superfamily"/>
</dbReference>
<dbReference type="GO" id="GO:0000160">
    <property type="term" value="P:phosphorelay signal transduction system"/>
    <property type="evidence" value="ECO:0007669"/>
    <property type="project" value="InterPro"/>
</dbReference>
<dbReference type="GO" id="GO:0006355">
    <property type="term" value="P:regulation of DNA-templated transcription"/>
    <property type="evidence" value="ECO:0007669"/>
    <property type="project" value="InterPro"/>
</dbReference>
<comment type="caution">
    <text evidence="8">The sequence shown here is derived from an EMBL/GenBank/DDBJ whole genome shotgun (WGS) entry which is preliminary data.</text>
</comment>
<reference evidence="9 11" key="2">
    <citation type="submission" date="2019-04" db="EMBL/GenBank/DDBJ databases">
        <title>Microbes associate with the intestines of laboratory mice.</title>
        <authorList>
            <person name="Navarre W."/>
            <person name="Wong E."/>
            <person name="Huang K."/>
            <person name="Tropini C."/>
            <person name="Ng K."/>
            <person name="Yu B."/>
        </authorList>
    </citation>
    <scope>NUCLEOTIDE SEQUENCE [LARGE SCALE GENOMIC DNA]</scope>
    <source>
        <strain evidence="9 11">NM62_B4-13</strain>
    </source>
</reference>
<dbReference type="InterPro" id="IPR000792">
    <property type="entry name" value="Tscrpt_reg_LuxR_C"/>
</dbReference>
<evidence type="ECO:0000256" key="1">
    <source>
        <dbReference type="ARBA" id="ARBA00022553"/>
    </source>
</evidence>
<dbReference type="EMBL" id="NIVS01000034">
    <property type="protein sequence ID" value="OWQ52156.1"/>
    <property type="molecule type" value="Genomic_DNA"/>
</dbReference>
<dbReference type="AlphaFoldDB" id="A0A246HKG7"/>
<dbReference type="Proteomes" id="UP000306631">
    <property type="component" value="Unassembled WGS sequence"/>
</dbReference>
<keyword evidence="4" id="KW-0804">Transcription</keyword>
<evidence type="ECO:0000256" key="3">
    <source>
        <dbReference type="ARBA" id="ARBA00023125"/>
    </source>
</evidence>
<dbReference type="InterPro" id="IPR016032">
    <property type="entry name" value="Sig_transdc_resp-reg_C-effctor"/>
</dbReference>
<dbReference type="PROSITE" id="PS50043">
    <property type="entry name" value="HTH_LUXR_2"/>
    <property type="match status" value="1"/>
</dbReference>
<dbReference type="InterPro" id="IPR001789">
    <property type="entry name" value="Sig_transdc_resp-reg_receiver"/>
</dbReference>
<proteinExistence type="predicted"/>
<feature type="domain" description="Response regulatory" evidence="7">
    <location>
        <begin position="15"/>
        <end position="129"/>
    </location>
</feature>
<dbReference type="Pfam" id="PF00196">
    <property type="entry name" value="GerE"/>
    <property type="match status" value="1"/>
</dbReference>
<dbReference type="PANTHER" id="PTHR43214:SF41">
    <property type="entry name" value="NITRATE_NITRITE RESPONSE REGULATOR PROTEIN NARP"/>
    <property type="match status" value="1"/>
</dbReference>
<evidence type="ECO:0000256" key="2">
    <source>
        <dbReference type="ARBA" id="ARBA00023015"/>
    </source>
</evidence>
<dbReference type="SMART" id="SM00448">
    <property type="entry name" value="REC"/>
    <property type="match status" value="1"/>
</dbReference>
<reference evidence="8 10" key="1">
    <citation type="submission" date="2017-06" db="EMBL/GenBank/DDBJ databases">
        <authorList>
            <person name="Kim H.J."/>
            <person name="Triplett B.A."/>
        </authorList>
    </citation>
    <scope>NUCLEOTIDE SEQUENCE [LARGE SCALE GENOMIC DNA]</scope>
    <source>
        <strain evidence="8 10">13146</strain>
    </source>
</reference>
<dbReference type="PRINTS" id="PR00038">
    <property type="entry name" value="HTHLUXR"/>
</dbReference>
<dbReference type="InterPro" id="IPR039420">
    <property type="entry name" value="WalR-like"/>
</dbReference>
<evidence type="ECO:0000256" key="4">
    <source>
        <dbReference type="ARBA" id="ARBA00023163"/>
    </source>
</evidence>
<evidence type="ECO:0000313" key="9">
    <source>
        <dbReference type="EMBL" id="TGY33639.1"/>
    </source>
</evidence>
<dbReference type="OrthoDB" id="9796655at2"/>
<dbReference type="Proteomes" id="UP000198157">
    <property type="component" value="Unassembled WGS sequence"/>
</dbReference>
<evidence type="ECO:0000259" key="7">
    <source>
        <dbReference type="PROSITE" id="PS50110"/>
    </source>
</evidence>
<evidence type="ECO:0000256" key="5">
    <source>
        <dbReference type="PROSITE-ProRule" id="PRU00169"/>
    </source>
</evidence>
<organism evidence="8 10">
    <name type="scientific">Stenotrophomonas maltophilia</name>
    <name type="common">Pseudomonas maltophilia</name>
    <name type="synonym">Xanthomonas maltophilia</name>
    <dbReference type="NCBI Taxonomy" id="40324"/>
    <lineage>
        <taxon>Bacteria</taxon>
        <taxon>Pseudomonadati</taxon>
        <taxon>Pseudomonadota</taxon>
        <taxon>Gammaproteobacteria</taxon>
        <taxon>Lysobacterales</taxon>
        <taxon>Lysobacteraceae</taxon>
        <taxon>Stenotrophomonas</taxon>
        <taxon>Stenotrophomonas maltophilia group</taxon>
    </lineage>
</organism>
<sequence>MDMVCNPPERKQFGSLLLVDGHTLVAEGIAKLLESRFSRIWIASTAARFQELVSQVRPTLVIADLYLPGASCIALMDGMLQQEGAPAFIFLPAEAGPDTVTHAIAAGAKGFLHRRCSSQELFRAIDCIMDGCTYVAASFLASQAEAEAAAPKRRQAMLTAKQLQVLEHVALGMRAQDVAQKLHLSTRTVESHKRAIMRQLNVGNSLEMVRVAREDGILT</sequence>
<dbReference type="PROSITE" id="PS50110">
    <property type="entry name" value="RESPONSE_REGULATORY"/>
    <property type="match status" value="1"/>
</dbReference>
<feature type="modified residue" description="4-aspartylphosphate" evidence="5">
    <location>
        <position position="64"/>
    </location>
</feature>
<evidence type="ECO:0000313" key="8">
    <source>
        <dbReference type="EMBL" id="OWQ52156.1"/>
    </source>
</evidence>
<dbReference type="SUPFAM" id="SSF46894">
    <property type="entry name" value="C-terminal effector domain of the bipartite response regulators"/>
    <property type="match status" value="1"/>
</dbReference>
<dbReference type="InterPro" id="IPR058245">
    <property type="entry name" value="NreC/VraR/RcsB-like_REC"/>
</dbReference>
<dbReference type="PANTHER" id="PTHR43214">
    <property type="entry name" value="TWO-COMPONENT RESPONSE REGULATOR"/>
    <property type="match status" value="1"/>
</dbReference>
<protein>
    <submittedName>
        <fullName evidence="9">Response regulator transcription factor</fullName>
    </submittedName>
</protein>
<dbReference type="CDD" id="cd06170">
    <property type="entry name" value="LuxR_C_like"/>
    <property type="match status" value="1"/>
</dbReference>
<evidence type="ECO:0000313" key="10">
    <source>
        <dbReference type="Proteomes" id="UP000198157"/>
    </source>
</evidence>
<dbReference type="GO" id="GO:0003677">
    <property type="term" value="F:DNA binding"/>
    <property type="evidence" value="ECO:0007669"/>
    <property type="project" value="UniProtKB-KW"/>
</dbReference>
<dbReference type="SMART" id="SM00421">
    <property type="entry name" value="HTH_LUXR"/>
    <property type="match status" value="1"/>
</dbReference>
<dbReference type="CDD" id="cd17535">
    <property type="entry name" value="REC_NarL-like"/>
    <property type="match status" value="1"/>
</dbReference>
<keyword evidence="2" id="KW-0805">Transcription regulation</keyword>
<evidence type="ECO:0000313" key="11">
    <source>
        <dbReference type="Proteomes" id="UP000306631"/>
    </source>
</evidence>
<name>A0A246HKG7_STEMA</name>
<dbReference type="Gene3D" id="3.40.50.2300">
    <property type="match status" value="1"/>
</dbReference>
<accession>A0A246HKG7</accession>
<evidence type="ECO:0000259" key="6">
    <source>
        <dbReference type="PROSITE" id="PS50043"/>
    </source>
</evidence>